<gene>
    <name evidence="2" type="ORF">C6569_21330</name>
</gene>
<proteinExistence type="predicted"/>
<keyword evidence="3" id="KW-1185">Reference proteome</keyword>
<feature type="compositionally biased region" description="Basic residues" evidence="1">
    <location>
        <begin position="87"/>
        <end position="96"/>
    </location>
</feature>
<reference evidence="2 3" key="1">
    <citation type="submission" date="2018-03" db="EMBL/GenBank/DDBJ databases">
        <title>Genome sequencing of Phreatobacter sp.</title>
        <authorList>
            <person name="Kim S.-J."/>
            <person name="Heo J."/>
            <person name="Kwon S.-W."/>
        </authorList>
    </citation>
    <scope>NUCLEOTIDE SEQUENCE [LARGE SCALE GENOMIC DNA]</scope>
    <source>
        <strain evidence="2 3">S-12</strain>
    </source>
</reference>
<dbReference type="PROSITE" id="PS51318">
    <property type="entry name" value="TAT"/>
    <property type="match status" value="1"/>
</dbReference>
<name>A0A2S0NGS6_9HYPH</name>
<dbReference type="KEGG" id="phr:C6569_21330"/>
<organism evidence="2 3">
    <name type="scientific">Phreatobacter cathodiphilus</name>
    <dbReference type="NCBI Taxonomy" id="1868589"/>
    <lineage>
        <taxon>Bacteria</taxon>
        <taxon>Pseudomonadati</taxon>
        <taxon>Pseudomonadota</taxon>
        <taxon>Alphaproteobacteria</taxon>
        <taxon>Hyphomicrobiales</taxon>
        <taxon>Phreatobacteraceae</taxon>
        <taxon>Phreatobacter</taxon>
    </lineage>
</organism>
<dbReference type="AlphaFoldDB" id="A0A2S0NGS6"/>
<evidence type="ECO:0000313" key="2">
    <source>
        <dbReference type="EMBL" id="AVO47380.1"/>
    </source>
</evidence>
<dbReference type="EMBL" id="CP027668">
    <property type="protein sequence ID" value="AVO47380.1"/>
    <property type="molecule type" value="Genomic_DNA"/>
</dbReference>
<protein>
    <submittedName>
        <fullName evidence="2">Uncharacterized protein</fullName>
    </submittedName>
</protein>
<evidence type="ECO:0000256" key="1">
    <source>
        <dbReference type="SAM" id="MobiDB-lite"/>
    </source>
</evidence>
<feature type="region of interest" description="Disordered" evidence="1">
    <location>
        <begin position="43"/>
        <end position="113"/>
    </location>
</feature>
<feature type="compositionally biased region" description="Basic and acidic residues" evidence="1">
    <location>
        <begin position="53"/>
        <end position="66"/>
    </location>
</feature>
<feature type="compositionally biased region" description="Basic and acidic residues" evidence="1">
    <location>
        <begin position="97"/>
        <end position="113"/>
    </location>
</feature>
<sequence>MTHDTPASSGDDTPPSRPLDRRLFVFKTLAGAATLVVPGAVATSQPAAAQRLRVTDSDPNDREGRGRGRFVRRRGTDSDPYDDPGRGRVRVIRRRVRVTDNDPRDPRGRGRGW</sequence>
<dbReference type="RefSeq" id="WP_106750750.1">
    <property type="nucleotide sequence ID" value="NZ_CP027668.1"/>
</dbReference>
<dbReference type="InterPro" id="IPR006311">
    <property type="entry name" value="TAT_signal"/>
</dbReference>
<dbReference type="Proteomes" id="UP000237889">
    <property type="component" value="Chromosome"/>
</dbReference>
<evidence type="ECO:0000313" key="3">
    <source>
        <dbReference type="Proteomes" id="UP000237889"/>
    </source>
</evidence>
<accession>A0A2S0NGS6</accession>
<dbReference type="OrthoDB" id="9959280at2"/>